<dbReference type="AlphaFoldDB" id="A0A9P8PSJ9"/>
<evidence type="ECO:0000313" key="1">
    <source>
        <dbReference type="EMBL" id="KAH3676544.1"/>
    </source>
</evidence>
<gene>
    <name evidence="1" type="ORF">OGATHE_001033</name>
</gene>
<comment type="caution">
    <text evidence="1">The sequence shown here is derived from an EMBL/GenBank/DDBJ whole genome shotgun (WGS) entry which is preliminary data.</text>
</comment>
<organism evidence="1 2">
    <name type="scientific">Ogataea polymorpha</name>
    <dbReference type="NCBI Taxonomy" id="460523"/>
    <lineage>
        <taxon>Eukaryota</taxon>
        <taxon>Fungi</taxon>
        <taxon>Dikarya</taxon>
        <taxon>Ascomycota</taxon>
        <taxon>Saccharomycotina</taxon>
        <taxon>Pichiomycetes</taxon>
        <taxon>Pichiales</taxon>
        <taxon>Pichiaceae</taxon>
        <taxon>Ogataea</taxon>
    </lineage>
</organism>
<dbReference type="Proteomes" id="UP000788993">
    <property type="component" value="Unassembled WGS sequence"/>
</dbReference>
<proteinExistence type="predicted"/>
<accession>A0A9P8PSJ9</accession>
<evidence type="ECO:0000313" key="2">
    <source>
        <dbReference type="Proteomes" id="UP000788993"/>
    </source>
</evidence>
<reference evidence="1" key="2">
    <citation type="submission" date="2021-01" db="EMBL/GenBank/DDBJ databases">
        <authorList>
            <person name="Schikora-Tamarit M.A."/>
        </authorList>
    </citation>
    <scope>NUCLEOTIDE SEQUENCE</scope>
    <source>
        <strain evidence="1">NCAIM Y.01608</strain>
    </source>
</reference>
<protein>
    <submittedName>
        <fullName evidence="1">Uncharacterized protein</fullName>
    </submittedName>
</protein>
<dbReference type="EMBL" id="JAEUBD010000146">
    <property type="protein sequence ID" value="KAH3676544.1"/>
    <property type="molecule type" value="Genomic_DNA"/>
</dbReference>
<keyword evidence="2" id="KW-1185">Reference proteome</keyword>
<name>A0A9P8PSJ9_9ASCO</name>
<sequence>MMKTYRIPSAGGIVDQLLILPMSILSDLSHRVKVPAEVLLVLNPIMFAIPKIKRDTPVNNEHPTPSSKVVVTIKVSEGSRLKQSGCKDSQKLSCVKKRTPSAHFGRFVPTGKSVVDTWEIGSLKGSNEKAHSLQRTHIVDSVCS</sequence>
<reference evidence="1" key="1">
    <citation type="journal article" date="2021" name="Open Biol.">
        <title>Shared evolutionary footprints suggest mitochondrial oxidative damage underlies multiple complex I losses in fungi.</title>
        <authorList>
            <person name="Schikora-Tamarit M.A."/>
            <person name="Marcet-Houben M."/>
            <person name="Nosek J."/>
            <person name="Gabaldon T."/>
        </authorList>
    </citation>
    <scope>NUCLEOTIDE SEQUENCE</scope>
    <source>
        <strain evidence="1">NCAIM Y.01608</strain>
    </source>
</reference>